<dbReference type="Gene3D" id="2.160.20.10">
    <property type="entry name" value="Single-stranded right-handed beta-helix, Pectin lyase-like"/>
    <property type="match status" value="1"/>
</dbReference>
<keyword evidence="6 9" id="KW-0694">RNA-binding</keyword>
<dbReference type="EMBL" id="KI913128">
    <property type="protein sequence ID" value="ETV79280.1"/>
    <property type="molecule type" value="Genomic_DNA"/>
</dbReference>
<feature type="domain" description="Right handed beta helix" evidence="10">
    <location>
        <begin position="621"/>
        <end position="770"/>
    </location>
</feature>
<comment type="similarity">
    <text evidence="9">Belongs to the class I-like SAM-binding methyltransferase superfamily. Trm1 family.</text>
</comment>
<dbReference type="InterPro" id="IPR039448">
    <property type="entry name" value="Beta_helix"/>
</dbReference>
<dbReference type="InterPro" id="IPR002905">
    <property type="entry name" value="Trm1"/>
</dbReference>
<comment type="catalytic activity">
    <reaction evidence="8">
        <text>guanosine(26) in tRNA + 2 S-adenosyl-L-methionine = N(2)-dimethylguanosine(26) in tRNA + 2 S-adenosyl-L-homocysteine + 2 H(+)</text>
        <dbReference type="Rhea" id="RHEA:43140"/>
        <dbReference type="Rhea" id="RHEA-COMP:10359"/>
        <dbReference type="Rhea" id="RHEA-COMP:10360"/>
        <dbReference type="ChEBI" id="CHEBI:15378"/>
        <dbReference type="ChEBI" id="CHEBI:57856"/>
        <dbReference type="ChEBI" id="CHEBI:59789"/>
        <dbReference type="ChEBI" id="CHEBI:74269"/>
        <dbReference type="ChEBI" id="CHEBI:74513"/>
        <dbReference type="EC" id="2.1.1.216"/>
    </reaction>
</comment>
<dbReference type="GO" id="GO:0160104">
    <property type="term" value="F:tRNA (guanine(26)-N2)-dimethyltransferase activity"/>
    <property type="evidence" value="ECO:0007669"/>
    <property type="project" value="UniProtKB-EC"/>
</dbReference>
<dbReference type="AlphaFoldDB" id="W4GHT9"/>
<evidence type="ECO:0000256" key="5">
    <source>
        <dbReference type="ARBA" id="ARBA00022694"/>
    </source>
</evidence>
<dbReference type="GO" id="GO:0000049">
    <property type="term" value="F:tRNA binding"/>
    <property type="evidence" value="ECO:0007669"/>
    <property type="project" value="UniProtKB-UniRule"/>
</dbReference>
<evidence type="ECO:0000313" key="11">
    <source>
        <dbReference type="EMBL" id="ETV79280.1"/>
    </source>
</evidence>
<name>W4GHT9_APHAT</name>
<evidence type="ECO:0000256" key="2">
    <source>
        <dbReference type="ARBA" id="ARBA00022603"/>
    </source>
</evidence>
<dbReference type="Pfam" id="PF02005">
    <property type="entry name" value="TRM"/>
    <property type="match status" value="1"/>
</dbReference>
<evidence type="ECO:0000256" key="6">
    <source>
        <dbReference type="ARBA" id="ARBA00022884"/>
    </source>
</evidence>
<keyword evidence="2 9" id="KW-0489">Methyltransferase</keyword>
<dbReference type="GeneID" id="20809330"/>
<accession>W4GHT9</accession>
<dbReference type="InterPro" id="IPR029063">
    <property type="entry name" value="SAM-dependent_MTases_sf"/>
</dbReference>
<evidence type="ECO:0000256" key="1">
    <source>
        <dbReference type="ARBA" id="ARBA00022555"/>
    </source>
</evidence>
<dbReference type="Gene3D" id="3.30.56.70">
    <property type="entry name" value="N2,N2-dimethylguanosine tRNA methyltransferase, C-terminal domain"/>
    <property type="match status" value="1"/>
</dbReference>
<sequence length="811" mass="86109">MPGSSTPPVPPEYDEGRAKVTVASNVFFSQHQELQRDMTVLLLQHLQAKAASPSTHLRILDALSGCGIRAIRYALEVPRVVYVVANDVDADAVASIEANVLHNHVIHVVQTSHMDAVDCMWKAARTTKFDVIDLDPFGACASLLASAIATVSSGGLICATDTDMHTLLGKTSHAHATCHAQYGAVPVTAAYGKELAIRIILGAAASLAAAHHRVIEPVLCTAVEFYVRLHFRVHNVPPNAPEPASLAIVHQCIRCAYFRLRPLGHTNSNDGSCDNDNGDSVACPVCGSSLQIGGPLWTGPLQDKDAIASIITTETCASTAQPSPATSLLRSIHRELMDSTDDDLVLFISMPKLFRPFKAILKATPSKQTFQTALETLGYATTTTHLDPMGIKTNANMMVVYSVVVTWLHAHGCANTAPILPKPNVHFAPPVKCTVDHTWQRPDARSTGSNDVIGQTFHVSAVDALTATLALARPHDCVILHGHRYVLTSPLLIPSHVTLQGRMSSGDDSRPETTLVGQVVVRAASHVTLRHLHVQYPAAPSHIVTPTTTDAQPLSKRPARVHPVLITSSSHVQLDRCRVSCARRAAVLACVGIVDGSASITLMRSTIHAGPQAGVCVAGCGVDVQSGSSCHVVGTRVADCGKSGLFVHSFGSVRVEQCHMDRNGMAGVEVTTHGTAWLVRNVLSRGKKGGMLVHSGGRVDLADANVVTRNALAGVDVRGVGSMAVLRRNHVCNGRASGVFVSDDGHVELHRNVLVGHKRAGIETNGDGDAVVYTRQGHAEAKNEISGNGIPVLGATRDVMQAGMPMEGMDD</sequence>
<keyword evidence="4 9" id="KW-0949">S-adenosyl-L-methionine</keyword>
<dbReference type="EC" id="2.1.1.216" evidence="7"/>
<protein>
    <recommendedName>
        <fullName evidence="7">tRNA (guanine(26)-N(2))-dimethyltransferase</fullName>
        <ecNumber evidence="7">2.1.1.216</ecNumber>
    </recommendedName>
</protein>
<dbReference type="InterPro" id="IPR012334">
    <property type="entry name" value="Pectin_lyas_fold"/>
</dbReference>
<dbReference type="InterPro" id="IPR011050">
    <property type="entry name" value="Pectin_lyase_fold/virulence"/>
</dbReference>
<dbReference type="PANTHER" id="PTHR10631">
    <property type="entry name" value="N 2 ,N 2 -DIMETHYLGUANOSINE TRNA METHYLTRANSFERASE"/>
    <property type="match status" value="1"/>
</dbReference>
<dbReference type="SUPFAM" id="SSF51126">
    <property type="entry name" value="Pectin lyase-like"/>
    <property type="match status" value="1"/>
</dbReference>
<evidence type="ECO:0000256" key="8">
    <source>
        <dbReference type="ARBA" id="ARBA00051897"/>
    </source>
</evidence>
<evidence type="ECO:0000256" key="9">
    <source>
        <dbReference type="PROSITE-ProRule" id="PRU00958"/>
    </source>
</evidence>
<dbReference type="GO" id="GO:0002940">
    <property type="term" value="P:tRNA N2-guanine methylation"/>
    <property type="evidence" value="ECO:0007669"/>
    <property type="project" value="TreeGrafter"/>
</dbReference>
<dbReference type="RefSeq" id="XP_009831121.1">
    <property type="nucleotide sequence ID" value="XM_009832819.1"/>
</dbReference>
<evidence type="ECO:0000256" key="3">
    <source>
        <dbReference type="ARBA" id="ARBA00022679"/>
    </source>
</evidence>
<organism evidence="11">
    <name type="scientific">Aphanomyces astaci</name>
    <name type="common">Crayfish plague agent</name>
    <dbReference type="NCBI Taxonomy" id="112090"/>
    <lineage>
        <taxon>Eukaryota</taxon>
        <taxon>Sar</taxon>
        <taxon>Stramenopiles</taxon>
        <taxon>Oomycota</taxon>
        <taxon>Saprolegniomycetes</taxon>
        <taxon>Saprolegniales</taxon>
        <taxon>Verrucalvaceae</taxon>
        <taxon>Aphanomyces</taxon>
    </lineage>
</organism>
<dbReference type="GO" id="GO:0005634">
    <property type="term" value="C:nucleus"/>
    <property type="evidence" value="ECO:0007669"/>
    <property type="project" value="TreeGrafter"/>
</dbReference>
<dbReference type="Gene3D" id="3.40.50.150">
    <property type="entry name" value="Vaccinia Virus protein VP39"/>
    <property type="match status" value="1"/>
</dbReference>
<dbReference type="PANTHER" id="PTHR10631:SF3">
    <property type="entry name" value="TRNA (GUANINE(26)-N(2))-DIMETHYLTRANSFERASE"/>
    <property type="match status" value="1"/>
</dbReference>
<dbReference type="STRING" id="112090.W4GHT9"/>
<dbReference type="SUPFAM" id="SSF53335">
    <property type="entry name" value="S-adenosyl-L-methionine-dependent methyltransferases"/>
    <property type="match status" value="1"/>
</dbReference>
<keyword evidence="3 9" id="KW-0808">Transferase</keyword>
<gene>
    <name evidence="11" type="ORF">H257_07334</name>
</gene>
<evidence type="ECO:0000259" key="10">
    <source>
        <dbReference type="Pfam" id="PF13229"/>
    </source>
</evidence>
<keyword evidence="1 9" id="KW-0820">tRNA-binding</keyword>
<reference evidence="11" key="1">
    <citation type="submission" date="2013-12" db="EMBL/GenBank/DDBJ databases">
        <title>The Genome Sequence of Aphanomyces astaci APO3.</title>
        <authorList>
            <consortium name="The Broad Institute Genomics Platform"/>
            <person name="Russ C."/>
            <person name="Tyler B."/>
            <person name="van West P."/>
            <person name="Dieguez-Uribeondo J."/>
            <person name="Young S.K."/>
            <person name="Zeng Q."/>
            <person name="Gargeya S."/>
            <person name="Fitzgerald M."/>
            <person name="Abouelleil A."/>
            <person name="Alvarado L."/>
            <person name="Chapman S.B."/>
            <person name="Gainer-Dewar J."/>
            <person name="Goldberg J."/>
            <person name="Griggs A."/>
            <person name="Gujja S."/>
            <person name="Hansen M."/>
            <person name="Howarth C."/>
            <person name="Imamovic A."/>
            <person name="Ireland A."/>
            <person name="Larimer J."/>
            <person name="McCowan C."/>
            <person name="Murphy C."/>
            <person name="Pearson M."/>
            <person name="Poon T.W."/>
            <person name="Priest M."/>
            <person name="Roberts A."/>
            <person name="Saif S."/>
            <person name="Shea T."/>
            <person name="Sykes S."/>
            <person name="Wortman J."/>
            <person name="Nusbaum C."/>
            <person name="Birren B."/>
        </authorList>
    </citation>
    <scope>NUCLEOTIDE SEQUENCE [LARGE SCALE GENOMIC DNA]</scope>
    <source>
        <strain evidence="11">APO3</strain>
    </source>
</reference>
<dbReference type="InterPro" id="IPR042296">
    <property type="entry name" value="tRNA_met_Trm1_C"/>
</dbReference>
<proteinExistence type="inferred from homology"/>
<evidence type="ECO:0000256" key="4">
    <source>
        <dbReference type="ARBA" id="ARBA00022691"/>
    </source>
</evidence>
<dbReference type="VEuPathDB" id="FungiDB:H257_07334"/>
<dbReference type="SMART" id="SM00710">
    <property type="entry name" value="PbH1"/>
    <property type="match status" value="6"/>
</dbReference>
<dbReference type="PROSITE" id="PS51626">
    <property type="entry name" value="SAM_MT_TRM1"/>
    <property type="match status" value="1"/>
</dbReference>
<dbReference type="Pfam" id="PF13229">
    <property type="entry name" value="Beta_helix"/>
    <property type="match status" value="1"/>
</dbReference>
<evidence type="ECO:0000256" key="7">
    <source>
        <dbReference type="ARBA" id="ARBA00039099"/>
    </source>
</evidence>
<keyword evidence="5 9" id="KW-0819">tRNA processing</keyword>
<dbReference type="OrthoDB" id="6349953at2759"/>
<dbReference type="InterPro" id="IPR006626">
    <property type="entry name" value="PbH1"/>
</dbReference>